<feature type="transmembrane region" description="Helical" evidence="7">
    <location>
        <begin position="15"/>
        <end position="40"/>
    </location>
</feature>
<reference evidence="9 10" key="1">
    <citation type="submission" date="2023-11" db="EMBL/GenBank/DDBJ databases">
        <title>Actinomadura monticuli sp. nov., isolated from volcanic ash.</title>
        <authorList>
            <person name="Lee S.D."/>
            <person name="Yang H."/>
            <person name="Kim I.S."/>
        </authorList>
    </citation>
    <scope>NUCLEOTIDE SEQUENCE [LARGE SCALE GENOMIC DNA]</scope>
    <source>
        <strain evidence="9 10">DLS-62</strain>
    </source>
</reference>
<evidence type="ECO:0000313" key="10">
    <source>
        <dbReference type="Proteomes" id="UP001569963"/>
    </source>
</evidence>
<evidence type="ECO:0000256" key="6">
    <source>
        <dbReference type="ARBA" id="ARBA00023136"/>
    </source>
</evidence>
<dbReference type="PANTHER" id="PTHR43738:SF1">
    <property type="entry name" value="HEMIN TRANSPORT SYSTEM PERMEASE PROTEIN HRTB-RELATED"/>
    <property type="match status" value="1"/>
</dbReference>
<protein>
    <submittedName>
        <fullName evidence="9">ABC transporter permease</fullName>
    </submittedName>
</protein>
<sequence>MFLALRELRFAKVRFGLMGAVVGLIAILMVMLSGLSVGLVKDGVSGLQNLPVTSFAFERGVQHDSAFSRSVVETSAVDAWRSRPGVAEAAPFGNTLVNAKSDRGVDIDLALFGVAPDSFLSPKASEGSRLNGPDGIVVSGTALDAGLRIGDTITVDRLGTKLRVIGTTARQDTFGHVDVAYVPLETWQLIKAGARPGEPVPPHAARDITAVAVRAEPGASVDLTAGDAAAGTESLTLEKSYGASPGYTAETSTLQLIQGFLYAISALVVGAFFAVWAIQRKHEVAVLRAMGASRGWLLRDALSQAFILLLVAVAIGAGIGVGLGSLVTGGGAPFALSAPSITTAAAGIVLLGLVGAGAAVVRIASIDPATALGGNR</sequence>
<feature type="transmembrane region" description="Helical" evidence="7">
    <location>
        <begin position="340"/>
        <end position="361"/>
    </location>
</feature>
<proteinExistence type="predicted"/>
<dbReference type="PANTHER" id="PTHR43738">
    <property type="entry name" value="ABC TRANSPORTER, MEMBRANE PROTEIN"/>
    <property type="match status" value="1"/>
</dbReference>
<evidence type="ECO:0000256" key="4">
    <source>
        <dbReference type="ARBA" id="ARBA00022692"/>
    </source>
</evidence>
<gene>
    <name evidence="9" type="ORF">SM611_23105</name>
</gene>
<feature type="transmembrane region" description="Helical" evidence="7">
    <location>
        <begin position="306"/>
        <end position="328"/>
    </location>
</feature>
<dbReference type="Pfam" id="PF02687">
    <property type="entry name" value="FtsX"/>
    <property type="match status" value="1"/>
</dbReference>
<evidence type="ECO:0000256" key="7">
    <source>
        <dbReference type="SAM" id="Phobius"/>
    </source>
</evidence>
<keyword evidence="3" id="KW-1003">Cell membrane</keyword>
<organism evidence="9 10">
    <name type="scientific">Actinomadura monticuli</name>
    <dbReference type="NCBI Taxonomy" id="3097367"/>
    <lineage>
        <taxon>Bacteria</taxon>
        <taxon>Bacillati</taxon>
        <taxon>Actinomycetota</taxon>
        <taxon>Actinomycetes</taxon>
        <taxon>Streptosporangiales</taxon>
        <taxon>Thermomonosporaceae</taxon>
        <taxon>Actinomadura</taxon>
    </lineage>
</organism>
<dbReference type="InterPro" id="IPR003838">
    <property type="entry name" value="ABC3_permease_C"/>
</dbReference>
<dbReference type="Proteomes" id="UP001569963">
    <property type="component" value="Unassembled WGS sequence"/>
</dbReference>
<comment type="subcellular location">
    <subcellularLocation>
        <location evidence="1">Cell membrane</location>
        <topology evidence="1">Multi-pass membrane protein</topology>
    </subcellularLocation>
</comment>
<evidence type="ECO:0000256" key="2">
    <source>
        <dbReference type="ARBA" id="ARBA00022448"/>
    </source>
</evidence>
<keyword evidence="2" id="KW-0813">Transport</keyword>
<dbReference type="InterPro" id="IPR051125">
    <property type="entry name" value="ABC-4/HrtB_transporter"/>
</dbReference>
<evidence type="ECO:0000313" key="9">
    <source>
        <dbReference type="EMBL" id="MFA1541828.1"/>
    </source>
</evidence>
<evidence type="ECO:0000256" key="5">
    <source>
        <dbReference type="ARBA" id="ARBA00022989"/>
    </source>
</evidence>
<keyword evidence="10" id="KW-1185">Reference proteome</keyword>
<evidence type="ECO:0000256" key="3">
    <source>
        <dbReference type="ARBA" id="ARBA00022475"/>
    </source>
</evidence>
<evidence type="ECO:0000259" key="8">
    <source>
        <dbReference type="Pfam" id="PF02687"/>
    </source>
</evidence>
<dbReference type="EMBL" id="JAXCEI010000010">
    <property type="protein sequence ID" value="MFA1541828.1"/>
    <property type="molecule type" value="Genomic_DNA"/>
</dbReference>
<feature type="domain" description="ABC3 transporter permease C-terminal" evidence="8">
    <location>
        <begin position="260"/>
        <end position="368"/>
    </location>
</feature>
<keyword evidence="6 7" id="KW-0472">Membrane</keyword>
<feature type="transmembrane region" description="Helical" evidence="7">
    <location>
        <begin position="259"/>
        <end position="278"/>
    </location>
</feature>
<keyword evidence="5 7" id="KW-1133">Transmembrane helix</keyword>
<evidence type="ECO:0000256" key="1">
    <source>
        <dbReference type="ARBA" id="ARBA00004651"/>
    </source>
</evidence>
<name>A0ABV4QFN6_9ACTN</name>
<dbReference type="RefSeq" id="WP_371951985.1">
    <property type="nucleotide sequence ID" value="NZ_JAXCEI010000010.1"/>
</dbReference>
<accession>A0ABV4QFN6</accession>
<keyword evidence="4 7" id="KW-0812">Transmembrane</keyword>
<comment type="caution">
    <text evidence="9">The sequence shown here is derived from an EMBL/GenBank/DDBJ whole genome shotgun (WGS) entry which is preliminary data.</text>
</comment>